<feature type="active site" description="Proton acceptor" evidence="3">
    <location>
        <position position="160"/>
    </location>
</feature>
<dbReference type="GO" id="GO:0004382">
    <property type="term" value="F:GDP phosphatase activity"/>
    <property type="evidence" value="ECO:0007669"/>
    <property type="project" value="TreeGrafter"/>
</dbReference>
<gene>
    <name evidence="8" type="ORF">TRICI_000859</name>
</gene>
<keyword evidence="7" id="KW-0812">Transmembrane</keyword>
<dbReference type="InterPro" id="IPR000407">
    <property type="entry name" value="GDA1_CD39_NTPase"/>
</dbReference>
<organism evidence="8 9">
    <name type="scientific">Trichomonascus ciferrii</name>
    <dbReference type="NCBI Taxonomy" id="44093"/>
    <lineage>
        <taxon>Eukaryota</taxon>
        <taxon>Fungi</taxon>
        <taxon>Dikarya</taxon>
        <taxon>Ascomycota</taxon>
        <taxon>Saccharomycotina</taxon>
        <taxon>Dipodascomycetes</taxon>
        <taxon>Dipodascales</taxon>
        <taxon>Trichomonascaceae</taxon>
        <taxon>Trichomonascus</taxon>
        <taxon>Trichomonascus ciferrii complex</taxon>
    </lineage>
</organism>
<evidence type="ECO:0000256" key="3">
    <source>
        <dbReference type="PIRSR" id="PIRSR600407-1"/>
    </source>
</evidence>
<dbReference type="PROSITE" id="PS01238">
    <property type="entry name" value="GDA1_CD39_NTPASE"/>
    <property type="match status" value="1"/>
</dbReference>
<dbReference type="AlphaFoldDB" id="A0A642VB18"/>
<comment type="similarity">
    <text evidence="1 5">Belongs to the GDA1/CD39 NTPase family.</text>
</comment>
<protein>
    <recommendedName>
        <fullName evidence="10">Golgi apyrase</fullName>
    </recommendedName>
</protein>
<feature type="transmembrane region" description="Helical" evidence="7">
    <location>
        <begin position="539"/>
        <end position="559"/>
    </location>
</feature>
<evidence type="ECO:0000256" key="1">
    <source>
        <dbReference type="ARBA" id="ARBA00009283"/>
    </source>
</evidence>
<dbReference type="Proteomes" id="UP000761534">
    <property type="component" value="Unassembled WGS sequence"/>
</dbReference>
<dbReference type="PANTHER" id="PTHR11782">
    <property type="entry name" value="ADENOSINE/GUANOSINE DIPHOSPHATASE"/>
    <property type="match status" value="1"/>
</dbReference>
<keyword evidence="2 5" id="KW-0378">Hydrolase</keyword>
<dbReference type="EMBL" id="SWFS01000072">
    <property type="protein sequence ID" value="KAA8916993.1"/>
    <property type="molecule type" value="Genomic_DNA"/>
</dbReference>
<feature type="compositionally biased region" description="Low complexity" evidence="6">
    <location>
        <begin position="649"/>
        <end position="660"/>
    </location>
</feature>
<feature type="region of interest" description="Disordered" evidence="6">
    <location>
        <begin position="618"/>
        <end position="637"/>
    </location>
</feature>
<dbReference type="OrthoDB" id="6372431at2759"/>
<dbReference type="PANTHER" id="PTHR11782:SF121">
    <property type="entry name" value="NUCLEOSIDE-DIPHOSPHATASE MIG-23"/>
    <property type="match status" value="1"/>
</dbReference>
<dbReference type="GO" id="GO:0016020">
    <property type="term" value="C:membrane"/>
    <property type="evidence" value="ECO:0007669"/>
    <property type="project" value="TreeGrafter"/>
</dbReference>
<dbReference type="GO" id="GO:0006256">
    <property type="term" value="P:UDP catabolic process"/>
    <property type="evidence" value="ECO:0007669"/>
    <property type="project" value="TreeGrafter"/>
</dbReference>
<evidence type="ECO:0000313" key="9">
    <source>
        <dbReference type="Proteomes" id="UP000761534"/>
    </source>
</evidence>
<dbReference type="Gene3D" id="3.30.420.150">
    <property type="entry name" value="Exopolyphosphatase. Domain 2"/>
    <property type="match status" value="1"/>
</dbReference>
<sequence>MEGIGELFRRAPTRQVPSRYAVLIDAGSSGSRVHIYSWPDPTKVEQQADLDERRSVPEINQHPEWNKKISPGISKYRGKKVKDLWKKHLKGLMEHAESIVPVEEQYRTPVFLLATAGMRLLPSKERGEILNNACELLKGKTNFYLPECMSHVSVIDGETEGLYGWVALNYLLGDGKTFSDPRTHQPTSYGFMDMGGASAQIAFAPNVTEAQRHEDDLFHINVRTLNGHDHKWKVFVSTWLGFGANEARNRYSSLLSADSEDKHINDPCLPKNAELDFKNKNGTKFEFQGTGNFEQCLKNMYPLLRKGLPCKDDPCLFNGVHVPAIDFSVNRFVGVSEYWYTANDILKLGGKYDFLQYSARTKEYCGKDWNDILEIGRKGGYNNLSKDILRSACFKATWIINILHEGFGVPIDPEDPNLSNLHNKRSLPMNDIDESDVLEFKTSDDELDVIEFMHELEKRDIHDFLDPFQSAVSINGKELSWTLGRALLYASSQIPPESNSQHQVGYLPAGEDAEFVVGGELDVARPPIEPSYLEPSISFGFKVALGGGLIFAFLVYMFYNFVGKSQRYFIAGSMKHRFSTASAWIKQKAYRLLNKRTDDQSEAAERLLEEGNVATPVEESYPMKDYHSGDSMRSPSSFQLRRFESNTSLSTTTSMLNLRNQAPPSRVNSRMGMKPDELTRSVSFTLGNEDPYESDGSVMMSPKRGRSSRNQNK</sequence>
<dbReference type="GO" id="GO:0005794">
    <property type="term" value="C:Golgi apparatus"/>
    <property type="evidence" value="ECO:0007669"/>
    <property type="project" value="TreeGrafter"/>
</dbReference>
<keyword evidence="4" id="KW-0547">Nucleotide-binding</keyword>
<feature type="compositionally biased region" description="Basic and acidic residues" evidence="6">
    <location>
        <begin position="621"/>
        <end position="630"/>
    </location>
</feature>
<dbReference type="GO" id="GO:0017111">
    <property type="term" value="F:ribonucleoside triphosphate phosphatase activity"/>
    <property type="evidence" value="ECO:0007669"/>
    <property type="project" value="TreeGrafter"/>
</dbReference>
<keyword evidence="9" id="KW-1185">Reference proteome</keyword>
<dbReference type="GO" id="GO:0045134">
    <property type="term" value="F:UDP phosphatase activity"/>
    <property type="evidence" value="ECO:0007669"/>
    <property type="project" value="TreeGrafter"/>
</dbReference>
<evidence type="ECO:0000313" key="8">
    <source>
        <dbReference type="EMBL" id="KAA8916993.1"/>
    </source>
</evidence>
<proteinExistence type="inferred from homology"/>
<evidence type="ECO:0000256" key="2">
    <source>
        <dbReference type="ARBA" id="ARBA00022801"/>
    </source>
</evidence>
<evidence type="ECO:0008006" key="10">
    <source>
        <dbReference type="Google" id="ProtNLM"/>
    </source>
</evidence>
<keyword evidence="7" id="KW-1133">Transmembrane helix</keyword>
<name>A0A642VB18_9ASCO</name>
<feature type="region of interest" description="Disordered" evidence="6">
    <location>
        <begin position="649"/>
        <end position="713"/>
    </location>
</feature>
<evidence type="ECO:0000256" key="7">
    <source>
        <dbReference type="SAM" id="Phobius"/>
    </source>
</evidence>
<evidence type="ECO:0000256" key="5">
    <source>
        <dbReference type="RuleBase" id="RU003833"/>
    </source>
</evidence>
<reference evidence="8" key="1">
    <citation type="journal article" date="2019" name="G3 (Bethesda)">
        <title>Genome Assemblies of Two Rare Opportunistic Yeast Pathogens: Diutina rugosa (syn. Candida rugosa) and Trichomonascus ciferrii (syn. Candida ciferrii).</title>
        <authorList>
            <person name="Mixao V."/>
            <person name="Saus E."/>
            <person name="Hansen A.P."/>
            <person name="Lass-Florl C."/>
            <person name="Gabaldon T."/>
        </authorList>
    </citation>
    <scope>NUCLEOTIDE SEQUENCE</scope>
    <source>
        <strain evidence="8">CBS 4856</strain>
    </source>
</reference>
<dbReference type="Gene3D" id="3.30.420.40">
    <property type="match status" value="1"/>
</dbReference>
<keyword evidence="4" id="KW-0067">ATP-binding</keyword>
<dbReference type="Pfam" id="PF01150">
    <property type="entry name" value="GDA1_CD39"/>
    <property type="match status" value="1"/>
</dbReference>
<accession>A0A642VB18</accession>
<dbReference type="GO" id="GO:0005524">
    <property type="term" value="F:ATP binding"/>
    <property type="evidence" value="ECO:0007669"/>
    <property type="project" value="UniProtKB-KW"/>
</dbReference>
<comment type="caution">
    <text evidence="8">The sequence shown here is derived from an EMBL/GenBank/DDBJ whole genome shotgun (WGS) entry which is preliminary data.</text>
</comment>
<evidence type="ECO:0000256" key="6">
    <source>
        <dbReference type="SAM" id="MobiDB-lite"/>
    </source>
</evidence>
<dbReference type="GO" id="GO:0046036">
    <property type="term" value="P:CTP metabolic process"/>
    <property type="evidence" value="ECO:0007669"/>
    <property type="project" value="TreeGrafter"/>
</dbReference>
<evidence type="ECO:0000256" key="4">
    <source>
        <dbReference type="PIRSR" id="PIRSR600407-2"/>
    </source>
</evidence>
<dbReference type="VEuPathDB" id="FungiDB:TRICI_000859"/>
<feature type="binding site" evidence="4">
    <location>
        <begin position="196"/>
        <end position="200"/>
    </location>
    <ligand>
        <name>ATP</name>
        <dbReference type="ChEBI" id="CHEBI:30616"/>
    </ligand>
</feature>
<feature type="compositionally biased region" description="Basic residues" evidence="6">
    <location>
        <begin position="703"/>
        <end position="713"/>
    </location>
</feature>
<keyword evidence="7" id="KW-0472">Membrane</keyword>